<dbReference type="EMBL" id="JARQWQ010000002">
    <property type="protein sequence ID" value="KAK2573508.1"/>
    <property type="molecule type" value="Genomic_DNA"/>
</dbReference>
<proteinExistence type="predicted"/>
<dbReference type="AlphaFoldDB" id="A0AAD9R5H3"/>
<keyword evidence="3" id="KW-1185">Reference proteome</keyword>
<protein>
    <submittedName>
        <fullName evidence="2">Uncharacterized protein</fullName>
    </submittedName>
</protein>
<evidence type="ECO:0000256" key="1">
    <source>
        <dbReference type="SAM" id="MobiDB-lite"/>
    </source>
</evidence>
<evidence type="ECO:0000313" key="2">
    <source>
        <dbReference type="EMBL" id="KAK2573508.1"/>
    </source>
</evidence>
<feature type="region of interest" description="Disordered" evidence="1">
    <location>
        <begin position="565"/>
        <end position="683"/>
    </location>
</feature>
<comment type="caution">
    <text evidence="2">The sequence shown here is derived from an EMBL/GenBank/DDBJ whole genome shotgun (WGS) entry which is preliminary data.</text>
</comment>
<reference evidence="2" key="1">
    <citation type="journal article" date="2023" name="G3 (Bethesda)">
        <title>Whole genome assembly and annotation of the endangered Caribbean coral Acropora cervicornis.</title>
        <authorList>
            <person name="Selwyn J.D."/>
            <person name="Vollmer S.V."/>
        </authorList>
    </citation>
    <scope>NUCLEOTIDE SEQUENCE</scope>
    <source>
        <strain evidence="2">K2</strain>
    </source>
</reference>
<evidence type="ECO:0000313" key="3">
    <source>
        <dbReference type="Proteomes" id="UP001249851"/>
    </source>
</evidence>
<dbReference type="Proteomes" id="UP001249851">
    <property type="component" value="Unassembled WGS sequence"/>
</dbReference>
<name>A0AAD9R5H3_ACRCE</name>
<gene>
    <name evidence="2" type="ORF">P5673_001165</name>
</gene>
<feature type="compositionally biased region" description="Basic and acidic residues" evidence="1">
    <location>
        <begin position="640"/>
        <end position="672"/>
    </location>
</feature>
<accession>A0AAD9R5H3</accession>
<feature type="compositionally biased region" description="Polar residues" evidence="1">
    <location>
        <begin position="565"/>
        <end position="590"/>
    </location>
</feature>
<reference evidence="2" key="2">
    <citation type="journal article" date="2023" name="Science">
        <title>Genomic signatures of disease resistance in endangered staghorn corals.</title>
        <authorList>
            <person name="Vollmer S.V."/>
            <person name="Selwyn J.D."/>
            <person name="Despard B.A."/>
            <person name="Roesel C.L."/>
        </authorList>
    </citation>
    <scope>NUCLEOTIDE SEQUENCE</scope>
    <source>
        <strain evidence="2">K2</strain>
    </source>
</reference>
<organism evidence="2 3">
    <name type="scientific">Acropora cervicornis</name>
    <name type="common">Staghorn coral</name>
    <dbReference type="NCBI Taxonomy" id="6130"/>
    <lineage>
        <taxon>Eukaryota</taxon>
        <taxon>Metazoa</taxon>
        <taxon>Cnidaria</taxon>
        <taxon>Anthozoa</taxon>
        <taxon>Hexacorallia</taxon>
        <taxon>Scleractinia</taxon>
        <taxon>Astrocoeniina</taxon>
        <taxon>Acroporidae</taxon>
        <taxon>Acropora</taxon>
    </lineage>
</organism>
<sequence length="683" mass="74935">MAKEGDRNVWDTIGLPRNSDFASTLPRGQSLCTNGSQECDLDSTESIVAQESSFTGKASADPGLLSKADAMDYGRCNGAAVKNGISEVEERVQGEPDKQHVVIAVNGNNYGQSPVTRQERSIFDHTNGNFRRVGVLSENNLHENAPRENGVHRPASGIIDEKNVFERVRINSYIDSLAAHRSFPKEDNLGFPFSEKLRRLTNNNKDNGSNISTTVHPFRTSCDAVTSGRFLQQISPASAPHSRAANEVTARIVNGQFQAVGTERLNSQEASQVDSNLIFPPVTAIRYAKSVSPSSTVNNSSACPELRPGRHIVRRIHVVNANGQVERNSVITQTKTLVTLKSVVDDRPSEANMHVRTNLAPTHLIGPFIRAGPSHSNTFVSAVRTTHDQPLTNGLQRAHLQTVPSSLKGHSTTSGLQMVLPVLNPAGIQSSASVNRVILPQPISLEGNKLTIDKMPNLVCAERLVASPDLQDRMFRPVSPAGSSFSVSSSQCSPRERFHFVAPSEFHSQCRARRSICTSPDVDRRGSVEEELADQSYECALREAANSPDLERYLRCESPVTVMTSPNSRVDCSSRGDTLSESLNGPVNSNRETENIDIPSTSMETCEVFVSPKTPEALTSDENEKDDDASKRKSNSAMVRRLEPKLPSPVRERAPGDLYRDPSELTREERALQRAMMQTKRRQ</sequence>